<dbReference type="Pfam" id="PF14543">
    <property type="entry name" value="TAXi_N"/>
    <property type="match status" value="1"/>
</dbReference>
<feature type="region of interest" description="Disordered" evidence="13">
    <location>
        <begin position="449"/>
        <end position="495"/>
    </location>
</feature>
<dbReference type="PROSITE" id="PS00141">
    <property type="entry name" value="ASP_PROTEASE"/>
    <property type="match status" value="2"/>
</dbReference>
<gene>
    <name evidence="16" type="ORF">H6P81_011623</name>
</gene>
<dbReference type="SUPFAM" id="SSF50630">
    <property type="entry name" value="Acid proteases"/>
    <property type="match status" value="1"/>
</dbReference>
<dbReference type="InterPro" id="IPR021109">
    <property type="entry name" value="Peptidase_aspartic_dom_sf"/>
</dbReference>
<keyword evidence="5 14" id="KW-0732">Signal</keyword>
<proteinExistence type="inferred from homology"/>
<keyword evidence="7 12" id="KW-0378">Hydrolase</keyword>
<evidence type="ECO:0000256" key="10">
    <source>
        <dbReference type="ARBA" id="ARBA00023288"/>
    </source>
</evidence>
<evidence type="ECO:0000256" key="2">
    <source>
        <dbReference type="ARBA" id="ARBA00007447"/>
    </source>
</evidence>
<comment type="similarity">
    <text evidence="2 12">Belongs to the peptidase A1 family.</text>
</comment>
<evidence type="ECO:0000256" key="14">
    <source>
        <dbReference type="SAM" id="SignalP"/>
    </source>
</evidence>
<evidence type="ECO:0000313" key="17">
    <source>
        <dbReference type="Proteomes" id="UP000825729"/>
    </source>
</evidence>
<evidence type="ECO:0000256" key="12">
    <source>
        <dbReference type="RuleBase" id="RU000454"/>
    </source>
</evidence>
<dbReference type="FunFam" id="2.40.70.10:FF:000012">
    <property type="entry name" value="Aspartyl protease family protein 1"/>
    <property type="match status" value="1"/>
</dbReference>
<evidence type="ECO:0000256" key="7">
    <source>
        <dbReference type="ARBA" id="ARBA00022801"/>
    </source>
</evidence>
<evidence type="ECO:0000313" key="16">
    <source>
        <dbReference type="EMBL" id="KAG9451658.1"/>
    </source>
</evidence>
<evidence type="ECO:0000256" key="6">
    <source>
        <dbReference type="ARBA" id="ARBA00022750"/>
    </source>
</evidence>
<protein>
    <recommendedName>
        <fullName evidence="15">Peptidase A1 domain-containing protein</fullName>
    </recommendedName>
</protein>
<dbReference type="FunFam" id="2.40.70.10:FF:000014">
    <property type="entry name" value="Aspartyl protease family protein 1"/>
    <property type="match status" value="1"/>
</dbReference>
<evidence type="ECO:0000256" key="11">
    <source>
        <dbReference type="PIRSR" id="PIRSR601461-1"/>
    </source>
</evidence>
<evidence type="ECO:0000256" key="1">
    <source>
        <dbReference type="ARBA" id="ARBA00004193"/>
    </source>
</evidence>
<evidence type="ECO:0000256" key="4">
    <source>
        <dbReference type="ARBA" id="ARBA00022670"/>
    </source>
</evidence>
<evidence type="ECO:0000256" key="13">
    <source>
        <dbReference type="SAM" id="MobiDB-lite"/>
    </source>
</evidence>
<comment type="subcellular location">
    <subcellularLocation>
        <location evidence="1">Cell membrane</location>
        <topology evidence="1">Lipid-anchor</topology>
    </subcellularLocation>
</comment>
<evidence type="ECO:0000256" key="8">
    <source>
        <dbReference type="ARBA" id="ARBA00023136"/>
    </source>
</evidence>
<dbReference type="PROSITE" id="PS51767">
    <property type="entry name" value="PEPTIDASE_A1"/>
    <property type="match status" value="1"/>
</dbReference>
<keyword evidence="10" id="KW-0449">Lipoprotein</keyword>
<evidence type="ECO:0000256" key="9">
    <source>
        <dbReference type="ARBA" id="ARBA00023180"/>
    </source>
</evidence>
<feature type="active site" evidence="11">
    <location>
        <position position="328"/>
    </location>
</feature>
<reference evidence="16 17" key="1">
    <citation type="submission" date="2021-07" db="EMBL/GenBank/DDBJ databases">
        <title>The Aristolochia fimbriata genome: insights into angiosperm evolution, floral development and chemical biosynthesis.</title>
        <authorList>
            <person name="Jiao Y."/>
        </authorList>
    </citation>
    <scope>NUCLEOTIDE SEQUENCE [LARGE SCALE GENOMIC DNA]</scope>
    <source>
        <strain evidence="16">IBCAS-2021</strain>
        <tissue evidence="16">Leaf</tissue>
    </source>
</reference>
<feature type="domain" description="Peptidase A1" evidence="15">
    <location>
        <begin position="101"/>
        <end position="446"/>
    </location>
</feature>
<dbReference type="InterPro" id="IPR001461">
    <property type="entry name" value="Aspartic_peptidase_A1"/>
</dbReference>
<feature type="chain" id="PRO_5043664156" description="Peptidase A1 domain-containing protein" evidence="14">
    <location>
        <begin position="22"/>
        <end position="531"/>
    </location>
</feature>
<feature type="active site" evidence="11">
    <location>
        <position position="119"/>
    </location>
</feature>
<keyword evidence="4 12" id="KW-0645">Protease</keyword>
<dbReference type="EMBL" id="JAINDJ010000004">
    <property type="protein sequence ID" value="KAG9451658.1"/>
    <property type="molecule type" value="Genomic_DNA"/>
</dbReference>
<keyword evidence="3" id="KW-1003">Cell membrane</keyword>
<keyword evidence="8" id="KW-0472">Membrane</keyword>
<keyword evidence="6 12" id="KW-0064">Aspartyl protease</keyword>
<dbReference type="GO" id="GO:0006508">
    <property type="term" value="P:proteolysis"/>
    <property type="evidence" value="ECO:0007669"/>
    <property type="project" value="UniProtKB-KW"/>
</dbReference>
<dbReference type="InterPro" id="IPR032861">
    <property type="entry name" value="TAXi_N"/>
</dbReference>
<sequence>MATELLVSVVAVCFLVHVSHSLTFSSKLVHRFSDEAKAVRAARYGEVSIHWPRRRTVEYYKMLLKSDLQRQNMKLRAPYPSLFPSEGSETFFPGNDMGWLHYTWVDIGTPNVSFFVALDTGSDLSWVPCDCEECAPLSDSYYNLDRDLGMYSPSKSSTSKHLPCGHQLCDLGSNCKSSKQPCPYRIEYASVNTSTTGLLIEDVLHLASSGVEPSGPTVKTPIVIGCGKKQTGGYLSGIAPDGLLGLGFGEISVPSFLAKAGLVRDSFSLCFKEDASGRIVFGDRGLSKQQSTPFLTVEGKYLTYVVGIENICIGSVCQKQKKFRLLVDSGSSFTHLPNNVYEKVTEEFDKQMNTSRIMYEYSTWDYCYNISSLDLAQVPTLSLTFVGNNSLIVQNPFLPLYLIEGQSDVLCLAFQATEDDIGTIGQDFLMGYRMLFDRDNLKLGWARSNCHESSGSSKVPLTPPTQDRPENPLPTSEQQKSPGGHAVSPAVASRTPPNPSAAVSLFASVQLWYQTLLLLYLATFCSFSWMI</sequence>
<dbReference type="InterPro" id="IPR032799">
    <property type="entry name" value="TAXi_C"/>
</dbReference>
<feature type="signal peptide" evidence="14">
    <location>
        <begin position="1"/>
        <end position="21"/>
    </location>
</feature>
<dbReference type="Pfam" id="PF14541">
    <property type="entry name" value="TAXi_C"/>
    <property type="match status" value="1"/>
</dbReference>
<dbReference type="InterPro" id="IPR033121">
    <property type="entry name" value="PEPTIDASE_A1"/>
</dbReference>
<dbReference type="PRINTS" id="PR00792">
    <property type="entry name" value="PEPSIN"/>
</dbReference>
<organism evidence="16 17">
    <name type="scientific">Aristolochia fimbriata</name>
    <name type="common">White veined hardy Dutchman's pipe vine</name>
    <dbReference type="NCBI Taxonomy" id="158543"/>
    <lineage>
        <taxon>Eukaryota</taxon>
        <taxon>Viridiplantae</taxon>
        <taxon>Streptophyta</taxon>
        <taxon>Embryophyta</taxon>
        <taxon>Tracheophyta</taxon>
        <taxon>Spermatophyta</taxon>
        <taxon>Magnoliopsida</taxon>
        <taxon>Magnoliidae</taxon>
        <taxon>Piperales</taxon>
        <taxon>Aristolochiaceae</taxon>
        <taxon>Aristolochia</taxon>
    </lineage>
</organism>
<evidence type="ECO:0000259" key="15">
    <source>
        <dbReference type="PROSITE" id="PS51767"/>
    </source>
</evidence>
<dbReference type="GO" id="GO:0005886">
    <property type="term" value="C:plasma membrane"/>
    <property type="evidence" value="ECO:0007669"/>
    <property type="project" value="UniProtKB-SubCell"/>
</dbReference>
<dbReference type="InterPro" id="IPR001969">
    <property type="entry name" value="Aspartic_peptidase_AS"/>
</dbReference>
<dbReference type="PANTHER" id="PTHR13683">
    <property type="entry name" value="ASPARTYL PROTEASES"/>
    <property type="match status" value="1"/>
</dbReference>
<evidence type="ECO:0000256" key="5">
    <source>
        <dbReference type="ARBA" id="ARBA00022729"/>
    </source>
</evidence>
<comment type="caution">
    <text evidence="16">The sequence shown here is derived from an EMBL/GenBank/DDBJ whole genome shotgun (WGS) entry which is preliminary data.</text>
</comment>
<accession>A0AAV7ES34</accession>
<evidence type="ECO:0000256" key="3">
    <source>
        <dbReference type="ARBA" id="ARBA00022475"/>
    </source>
</evidence>
<name>A0AAV7ES34_ARIFI</name>
<dbReference type="PANTHER" id="PTHR13683:SF743">
    <property type="entry name" value="ASPARTIC PROTEINASE-LIKE PROTEIN 1"/>
    <property type="match status" value="1"/>
</dbReference>
<dbReference type="AlphaFoldDB" id="A0AAV7ES34"/>
<keyword evidence="17" id="KW-1185">Reference proteome</keyword>
<dbReference type="Proteomes" id="UP000825729">
    <property type="component" value="Unassembled WGS sequence"/>
</dbReference>
<dbReference type="GO" id="GO:0004190">
    <property type="term" value="F:aspartic-type endopeptidase activity"/>
    <property type="evidence" value="ECO:0007669"/>
    <property type="project" value="UniProtKB-KW"/>
</dbReference>
<keyword evidence="9" id="KW-0325">Glycoprotein</keyword>
<dbReference type="Gene3D" id="2.40.70.10">
    <property type="entry name" value="Acid Proteases"/>
    <property type="match status" value="2"/>
</dbReference>